<dbReference type="PANTHER" id="PTHR43046">
    <property type="entry name" value="GDP-MANNOSE MANNOSYL HYDROLASE"/>
    <property type="match status" value="1"/>
</dbReference>
<evidence type="ECO:0000313" key="4">
    <source>
        <dbReference type="EMBL" id="MCQ5342118.1"/>
    </source>
</evidence>
<accession>A0ABT1SQH9</accession>
<sequence length="151" mass="17305">MAQERNVLMGLSVKAMVFHDGKLLILQKNDIEGLHPWEFPGGGLLFHEDFEAGLRREVKEETGLSIVLEAPAGIWSYQKADGQFLNGVIFTAMADSEQVVVSDEHRDYRWVKPEELSDYRLQESLQQSLKQMKQFSYEKSHALLSGFLKYI</sequence>
<dbReference type="RefSeq" id="WP_062411379.1">
    <property type="nucleotide sequence ID" value="NZ_JAJCIO010000018.1"/>
</dbReference>
<dbReference type="PANTHER" id="PTHR43046:SF14">
    <property type="entry name" value="MUTT_NUDIX FAMILY PROTEIN"/>
    <property type="match status" value="1"/>
</dbReference>
<feature type="domain" description="Nudix hydrolase" evidence="3">
    <location>
        <begin position="8"/>
        <end position="134"/>
    </location>
</feature>
<dbReference type="Gene3D" id="3.90.79.10">
    <property type="entry name" value="Nucleoside Triphosphate Pyrophosphohydrolase"/>
    <property type="match status" value="1"/>
</dbReference>
<dbReference type="SUPFAM" id="SSF55811">
    <property type="entry name" value="Nudix"/>
    <property type="match status" value="1"/>
</dbReference>
<dbReference type="InterPro" id="IPR000086">
    <property type="entry name" value="NUDIX_hydrolase_dom"/>
</dbReference>
<dbReference type="PROSITE" id="PS51462">
    <property type="entry name" value="NUDIX"/>
    <property type="match status" value="1"/>
</dbReference>
<evidence type="ECO:0000259" key="3">
    <source>
        <dbReference type="PROSITE" id="PS51462"/>
    </source>
</evidence>
<reference evidence="4 5" key="1">
    <citation type="submission" date="2022-06" db="EMBL/GenBank/DDBJ databases">
        <title>Isolation of gut microbiota from human fecal samples.</title>
        <authorList>
            <person name="Pamer E.G."/>
            <person name="Barat B."/>
            <person name="Waligurski E."/>
            <person name="Medina S."/>
            <person name="Paddock L."/>
            <person name="Mostad J."/>
        </authorList>
    </citation>
    <scope>NUCLEOTIDE SEQUENCE [LARGE SCALE GENOMIC DNA]</scope>
    <source>
        <strain evidence="4 5">DFI.1.1</strain>
    </source>
</reference>
<dbReference type="InterPro" id="IPR020084">
    <property type="entry name" value="NUDIX_hydrolase_CS"/>
</dbReference>
<organism evidence="4 5">
    <name type="scientific">Megasphaera massiliensis</name>
    <dbReference type="NCBI Taxonomy" id="1232428"/>
    <lineage>
        <taxon>Bacteria</taxon>
        <taxon>Bacillati</taxon>
        <taxon>Bacillota</taxon>
        <taxon>Negativicutes</taxon>
        <taxon>Veillonellales</taxon>
        <taxon>Veillonellaceae</taxon>
        <taxon>Megasphaera</taxon>
    </lineage>
</organism>
<gene>
    <name evidence="4" type="ORF">NE675_03590</name>
</gene>
<dbReference type="Proteomes" id="UP001206692">
    <property type="component" value="Unassembled WGS sequence"/>
</dbReference>
<keyword evidence="2 4" id="KW-0378">Hydrolase</keyword>
<protein>
    <submittedName>
        <fullName evidence="4">NUDIX hydrolase</fullName>
    </submittedName>
</protein>
<dbReference type="InterPro" id="IPR015797">
    <property type="entry name" value="NUDIX_hydrolase-like_dom_sf"/>
</dbReference>
<evidence type="ECO:0000256" key="1">
    <source>
        <dbReference type="ARBA" id="ARBA00001946"/>
    </source>
</evidence>
<dbReference type="CDD" id="cd04699">
    <property type="entry name" value="NUDIX_MutT_Nudt1"/>
    <property type="match status" value="1"/>
</dbReference>
<comment type="cofactor">
    <cofactor evidence="1">
        <name>Mg(2+)</name>
        <dbReference type="ChEBI" id="CHEBI:18420"/>
    </cofactor>
</comment>
<proteinExistence type="predicted"/>
<dbReference type="EMBL" id="JANGEW010000004">
    <property type="protein sequence ID" value="MCQ5342118.1"/>
    <property type="molecule type" value="Genomic_DNA"/>
</dbReference>
<dbReference type="PROSITE" id="PS00893">
    <property type="entry name" value="NUDIX_BOX"/>
    <property type="match status" value="1"/>
</dbReference>
<name>A0ABT1SQH9_9FIRM</name>
<dbReference type="GO" id="GO:0016787">
    <property type="term" value="F:hydrolase activity"/>
    <property type="evidence" value="ECO:0007669"/>
    <property type="project" value="UniProtKB-KW"/>
</dbReference>
<comment type="caution">
    <text evidence="4">The sequence shown here is derived from an EMBL/GenBank/DDBJ whole genome shotgun (WGS) entry which is preliminary data.</text>
</comment>
<evidence type="ECO:0000313" key="5">
    <source>
        <dbReference type="Proteomes" id="UP001206692"/>
    </source>
</evidence>
<dbReference type="Pfam" id="PF00293">
    <property type="entry name" value="NUDIX"/>
    <property type="match status" value="1"/>
</dbReference>
<evidence type="ECO:0000256" key="2">
    <source>
        <dbReference type="ARBA" id="ARBA00022801"/>
    </source>
</evidence>
<keyword evidence="5" id="KW-1185">Reference proteome</keyword>